<dbReference type="GO" id="GO:0016020">
    <property type="term" value="C:membrane"/>
    <property type="evidence" value="ECO:0007669"/>
    <property type="project" value="UniProtKB-SubCell"/>
</dbReference>
<gene>
    <name evidence="11" type="ORF">URODEC1_LOCUS79936</name>
</gene>
<dbReference type="SMART" id="SM00382">
    <property type="entry name" value="AAA"/>
    <property type="match status" value="1"/>
</dbReference>
<dbReference type="InterPro" id="IPR013525">
    <property type="entry name" value="ABC2_TM"/>
</dbReference>
<keyword evidence="3" id="KW-0813">Transport</keyword>
<feature type="transmembrane region" description="Helical" evidence="9">
    <location>
        <begin position="513"/>
        <end position="536"/>
    </location>
</feature>
<evidence type="ECO:0000256" key="6">
    <source>
        <dbReference type="ARBA" id="ARBA00022840"/>
    </source>
</evidence>
<protein>
    <recommendedName>
        <fullName evidence="10">ABC transporter domain-containing protein</fullName>
    </recommendedName>
</protein>
<keyword evidence="12" id="KW-1185">Reference proteome</keyword>
<feature type="transmembrane region" description="Helical" evidence="9">
    <location>
        <begin position="407"/>
        <end position="429"/>
    </location>
</feature>
<dbReference type="InterPro" id="IPR003593">
    <property type="entry name" value="AAA+_ATPase"/>
</dbReference>
<evidence type="ECO:0000256" key="3">
    <source>
        <dbReference type="ARBA" id="ARBA00022448"/>
    </source>
</evidence>
<dbReference type="PANTHER" id="PTHR48042:SF13">
    <property type="entry name" value="OS07G0288700 PROTEIN"/>
    <property type="match status" value="1"/>
</dbReference>
<reference evidence="11" key="1">
    <citation type="submission" date="2024-10" db="EMBL/GenBank/DDBJ databases">
        <authorList>
            <person name="Ryan C."/>
        </authorList>
    </citation>
    <scope>NUCLEOTIDE SEQUENCE [LARGE SCALE GENOMIC DNA]</scope>
</reference>
<name>A0ABC9CYY8_9POAL</name>
<dbReference type="PROSITE" id="PS50893">
    <property type="entry name" value="ABC_TRANSPORTER_2"/>
    <property type="match status" value="1"/>
</dbReference>
<dbReference type="Gene3D" id="3.40.50.300">
    <property type="entry name" value="P-loop containing nucleotide triphosphate hydrolases"/>
    <property type="match status" value="1"/>
</dbReference>
<dbReference type="InterPro" id="IPR003439">
    <property type="entry name" value="ABC_transporter-like_ATP-bd"/>
</dbReference>
<evidence type="ECO:0000313" key="11">
    <source>
        <dbReference type="EMBL" id="CAL5028557.1"/>
    </source>
</evidence>
<dbReference type="Pfam" id="PF01061">
    <property type="entry name" value="ABC2_membrane"/>
    <property type="match status" value="1"/>
</dbReference>
<dbReference type="InterPro" id="IPR017871">
    <property type="entry name" value="ABC_transporter-like_CS"/>
</dbReference>
<dbReference type="PANTHER" id="PTHR48042">
    <property type="entry name" value="ABC TRANSPORTER G FAMILY MEMBER 11"/>
    <property type="match status" value="1"/>
</dbReference>
<evidence type="ECO:0000313" key="12">
    <source>
        <dbReference type="Proteomes" id="UP001497457"/>
    </source>
</evidence>
<organism evidence="11 12">
    <name type="scientific">Urochloa decumbens</name>
    <dbReference type="NCBI Taxonomy" id="240449"/>
    <lineage>
        <taxon>Eukaryota</taxon>
        <taxon>Viridiplantae</taxon>
        <taxon>Streptophyta</taxon>
        <taxon>Embryophyta</taxon>
        <taxon>Tracheophyta</taxon>
        <taxon>Spermatophyta</taxon>
        <taxon>Magnoliopsida</taxon>
        <taxon>Liliopsida</taxon>
        <taxon>Poales</taxon>
        <taxon>Poaceae</taxon>
        <taxon>PACMAD clade</taxon>
        <taxon>Panicoideae</taxon>
        <taxon>Panicodae</taxon>
        <taxon>Paniceae</taxon>
        <taxon>Melinidinae</taxon>
        <taxon>Urochloa</taxon>
    </lineage>
</organism>
<feature type="domain" description="ABC transporter" evidence="10">
    <location>
        <begin position="40"/>
        <end position="284"/>
    </location>
</feature>
<dbReference type="GO" id="GO:0005524">
    <property type="term" value="F:ATP binding"/>
    <property type="evidence" value="ECO:0007669"/>
    <property type="project" value="UniProtKB-KW"/>
</dbReference>
<proteinExistence type="inferred from homology"/>
<evidence type="ECO:0000256" key="5">
    <source>
        <dbReference type="ARBA" id="ARBA00022741"/>
    </source>
</evidence>
<dbReference type="Pfam" id="PF00005">
    <property type="entry name" value="ABC_tran"/>
    <property type="match status" value="1"/>
</dbReference>
<dbReference type="InterPro" id="IPR052215">
    <property type="entry name" value="Plant_ABCG"/>
</dbReference>
<evidence type="ECO:0000256" key="9">
    <source>
        <dbReference type="SAM" id="Phobius"/>
    </source>
</evidence>
<dbReference type="AlphaFoldDB" id="A0ABC9CYY8"/>
<keyword evidence="7 9" id="KW-1133">Transmembrane helix</keyword>
<dbReference type="Proteomes" id="UP001497457">
    <property type="component" value="Chromosome 30rd"/>
</dbReference>
<dbReference type="EMBL" id="OZ075140">
    <property type="protein sequence ID" value="CAL5028557.1"/>
    <property type="molecule type" value="Genomic_DNA"/>
</dbReference>
<keyword evidence="5" id="KW-0547">Nucleotide-binding</keyword>
<evidence type="ECO:0000256" key="4">
    <source>
        <dbReference type="ARBA" id="ARBA00022692"/>
    </source>
</evidence>
<accession>A0ABC9CYY8</accession>
<sequence length="639" mass="70629">MEDSSPVMLRRWRPTASPAARPLISVAGAGEHRTSRGVILTWQDVSVTAVDEKGTRKVILDRITGCARPGQVLALMGASGSGKTTLLDTLCGRLGQDMNGTGDVLINGRRERLSYGTSAYVTQDNTLMTTLTVREAIHYAAQLQLPASMPPEKKLARADRIIREMGLGSVACSRIGGRVCKGISGGERKRVSICMELLASPRLLFLDEPTSGLDSAAAYHVMTHIARLTQTKGITVVAAVHQPSAEVFELFNGLCLLANGKMVYFGSIPEAAKFFTANGFPCPLRRNPSDHYLRIINKEFDEEKISPESPSAAEAIETLVNSFRSLDNLITKMQAMGTQNDVLPLINEQAGFFTKLLVLTKRSSVNMHRDISYYWFRFVILCFVCLCVGTVFYNIGDPSFASIQARISLVVGITTLLTITSLGGFPSFVEDMKVFRKERLNGRYDASVFVISNTLSSSPFLGLNCIIPGAIVYYMTGLRQGTDHFIYFVAVLWTSTMLVEGLMMIVATIVPDFLLGGVIGSGIQTMLFLSCGFFRLPDDLPKFFWKYPMYFISYHKYGIQGLYKNEFQGSSFKDQLNRNGFFTGGDHVLNTLQVEMDHSKWVDLAILCAMVIIYRATFLAMIKFTEMRGPIINCGILKV</sequence>
<dbReference type="PROSITE" id="PS00211">
    <property type="entry name" value="ABC_TRANSPORTER_1"/>
    <property type="match status" value="1"/>
</dbReference>
<evidence type="ECO:0000256" key="7">
    <source>
        <dbReference type="ARBA" id="ARBA00022989"/>
    </source>
</evidence>
<dbReference type="Pfam" id="PF19055">
    <property type="entry name" value="ABC2_membrane_7"/>
    <property type="match status" value="1"/>
</dbReference>
<dbReference type="SUPFAM" id="SSF52540">
    <property type="entry name" value="P-loop containing nucleoside triphosphate hydrolases"/>
    <property type="match status" value="1"/>
</dbReference>
<evidence type="ECO:0000259" key="10">
    <source>
        <dbReference type="PROSITE" id="PS50893"/>
    </source>
</evidence>
<dbReference type="InterPro" id="IPR043926">
    <property type="entry name" value="ABCG_dom"/>
</dbReference>
<feature type="transmembrane region" description="Helical" evidence="9">
    <location>
        <begin position="449"/>
        <end position="473"/>
    </location>
</feature>
<feature type="transmembrane region" description="Helical" evidence="9">
    <location>
        <begin position="485"/>
        <end position="507"/>
    </location>
</feature>
<comment type="similarity">
    <text evidence="2">Belongs to the ABC transporter superfamily. ABCG family. Eye pigment precursor importer (TC 3.A.1.204) subfamily.</text>
</comment>
<feature type="transmembrane region" description="Helical" evidence="9">
    <location>
        <begin position="374"/>
        <end position="395"/>
    </location>
</feature>
<keyword evidence="8 9" id="KW-0472">Membrane</keyword>
<evidence type="ECO:0000256" key="8">
    <source>
        <dbReference type="ARBA" id="ARBA00023136"/>
    </source>
</evidence>
<keyword evidence="4 9" id="KW-0812">Transmembrane</keyword>
<keyword evidence="6" id="KW-0067">ATP-binding</keyword>
<dbReference type="InterPro" id="IPR027417">
    <property type="entry name" value="P-loop_NTPase"/>
</dbReference>
<feature type="transmembrane region" description="Helical" evidence="9">
    <location>
        <begin position="601"/>
        <end position="622"/>
    </location>
</feature>
<evidence type="ECO:0000256" key="2">
    <source>
        <dbReference type="ARBA" id="ARBA00005814"/>
    </source>
</evidence>
<comment type="subcellular location">
    <subcellularLocation>
        <location evidence="1">Membrane</location>
        <topology evidence="1">Multi-pass membrane protein</topology>
    </subcellularLocation>
</comment>
<evidence type="ECO:0000256" key="1">
    <source>
        <dbReference type="ARBA" id="ARBA00004141"/>
    </source>
</evidence>